<dbReference type="SUPFAM" id="SSF158682">
    <property type="entry name" value="TerB-like"/>
    <property type="match status" value="1"/>
</dbReference>
<sequence>MLKTLKDLFDSLMSPESVAGMQGGGEQHAVQLAAAVLLVEVMRADDGLAVAERTAVRRALVEKFVLTPDEADRLAELAEGTARHATDLFAFTSRIDAWDMPRKLRMIELMWDVAYADGRLSDHERHVMWRIADLLHIPQGAYVHARMRAREAAGLPPESGLSAPGEPH</sequence>
<dbReference type="PATRIC" id="fig|76731.3.peg.330"/>
<name>A0A0U3MXY6_9BURK</name>
<gene>
    <name evidence="1" type="ORF">RD2015_324</name>
</gene>
<dbReference type="InterPro" id="IPR007791">
    <property type="entry name" value="DjlA_N"/>
</dbReference>
<dbReference type="AlphaFoldDB" id="A0A0U3MXY6"/>
<reference evidence="1 2" key="1">
    <citation type="submission" date="2015-12" db="EMBL/GenBank/DDBJ databases">
        <title>Complete genome of Roseateles depolymerans KCTC 42856.</title>
        <authorList>
            <person name="Kim K.M."/>
        </authorList>
    </citation>
    <scope>NUCLEOTIDE SEQUENCE [LARGE SCALE GENOMIC DNA]</scope>
    <source>
        <strain evidence="1 2">KCTC 42856</strain>
    </source>
</reference>
<protein>
    <submittedName>
        <fullName evidence="1">Uncharacterized protein</fullName>
    </submittedName>
</protein>
<dbReference type="KEGG" id="rdp:RD2015_324"/>
<keyword evidence="2" id="KW-1185">Reference proteome</keyword>
<organism evidence="1 2">
    <name type="scientific">Roseateles depolymerans</name>
    <dbReference type="NCBI Taxonomy" id="76731"/>
    <lineage>
        <taxon>Bacteria</taxon>
        <taxon>Pseudomonadati</taxon>
        <taxon>Pseudomonadota</taxon>
        <taxon>Betaproteobacteria</taxon>
        <taxon>Burkholderiales</taxon>
        <taxon>Sphaerotilaceae</taxon>
        <taxon>Roseateles</taxon>
    </lineage>
</organism>
<dbReference type="RefSeq" id="WP_058933403.1">
    <property type="nucleotide sequence ID" value="NZ_CP013729.1"/>
</dbReference>
<dbReference type="EMBL" id="CP013729">
    <property type="protein sequence ID" value="ALV04827.1"/>
    <property type="molecule type" value="Genomic_DNA"/>
</dbReference>
<dbReference type="OrthoDB" id="5294347at2"/>
<accession>A0A0U3MXY6</accession>
<proteinExistence type="predicted"/>
<evidence type="ECO:0000313" key="1">
    <source>
        <dbReference type="EMBL" id="ALV04827.1"/>
    </source>
</evidence>
<dbReference type="Pfam" id="PF05099">
    <property type="entry name" value="TerB"/>
    <property type="match status" value="1"/>
</dbReference>
<dbReference type="InterPro" id="IPR029024">
    <property type="entry name" value="TerB-like"/>
</dbReference>
<dbReference type="Gene3D" id="1.10.3680.10">
    <property type="entry name" value="TerB-like"/>
    <property type="match status" value="1"/>
</dbReference>
<dbReference type="Proteomes" id="UP000060699">
    <property type="component" value="Chromosome"/>
</dbReference>
<evidence type="ECO:0000313" key="2">
    <source>
        <dbReference type="Proteomes" id="UP000060699"/>
    </source>
</evidence>
<dbReference type="CDD" id="cd07313">
    <property type="entry name" value="terB_like_2"/>
    <property type="match status" value="1"/>
</dbReference>